<keyword evidence="1" id="KW-0472">Membrane</keyword>
<evidence type="ECO:0008006" key="4">
    <source>
        <dbReference type="Google" id="ProtNLM"/>
    </source>
</evidence>
<evidence type="ECO:0000313" key="2">
    <source>
        <dbReference type="EMBL" id="HJE14638.1"/>
    </source>
</evidence>
<feature type="transmembrane region" description="Helical" evidence="1">
    <location>
        <begin position="396"/>
        <end position="419"/>
    </location>
</feature>
<feature type="transmembrane region" description="Helical" evidence="1">
    <location>
        <begin position="467"/>
        <end position="486"/>
    </location>
</feature>
<feature type="transmembrane region" description="Helical" evidence="1">
    <location>
        <begin position="128"/>
        <end position="154"/>
    </location>
</feature>
<comment type="caution">
    <text evidence="2">The sequence shown here is derived from an EMBL/GenBank/DDBJ whole genome shotgun (WGS) entry which is preliminary data.</text>
</comment>
<keyword evidence="1" id="KW-0812">Transmembrane</keyword>
<keyword evidence="1" id="KW-1133">Transmembrane helix</keyword>
<sequence>MLNNLFAQSGRLLKVNLKRDRWKLLIWVIVLAGLMIGYASKIGVIFSSQKSVDALVVTLRSPAMIAVLGYIPKSVAMTEATLFSGEMLVFMGLFYGLASLLLTVNATRGDEDQGLTELVRAKPVGRQALLFAAFLELVVFNLFLLILIGGGLQVTDMAGANTSGNWLSAALLSGVGLLFGTIGILTAQTASEARSATTGALSLLGVAYIARMLIDVQNPKYNWWSPLGWVERGGAYYDNNWLPVSYLLLTTLVILLLAMAISSRRDIGAGIIAVRRGHAKSWFLSGPLTALIKTDGKSFWSWLFGALIMGLMYGSIFNSITDVIKSNQFMATMFTTAMQKKASDALLLQFMATLAIVFVIIGSLRGIFMVNQIETDAKKGYLELLLAKPISRTRIFFTYVGYAIVNALIAFAAGLTGLYLGNIAVMKHPLALKYFIRLFNGYSVTIIVMIAIAALLVAFVPRLKSLTLVYAGLGFVIMYFHSIFKLKDWVVKLVPYGWMKSLPVKQINWTNFTGLLIVAVILLIVATIGFQRRDQITK</sequence>
<feature type="transmembrane region" description="Helical" evidence="1">
    <location>
        <begin position="87"/>
        <end position="107"/>
    </location>
</feature>
<dbReference type="AlphaFoldDB" id="A0A921DVK4"/>
<gene>
    <name evidence="2" type="ORF">K8W17_00975</name>
</gene>
<dbReference type="EMBL" id="DYXY01000020">
    <property type="protein sequence ID" value="HJE14638.1"/>
    <property type="molecule type" value="Genomic_DNA"/>
</dbReference>
<organism evidence="2 3">
    <name type="scientific">Lapidilactobacillus dextrinicus</name>
    <dbReference type="NCBI Taxonomy" id="51664"/>
    <lineage>
        <taxon>Bacteria</taxon>
        <taxon>Bacillati</taxon>
        <taxon>Bacillota</taxon>
        <taxon>Bacilli</taxon>
        <taxon>Lactobacillales</taxon>
        <taxon>Lactobacillaceae</taxon>
        <taxon>Lapidilactobacillus</taxon>
    </lineage>
</organism>
<name>A0A921DVK4_9LACO</name>
<feature type="transmembrane region" description="Helical" evidence="1">
    <location>
        <begin position="166"/>
        <end position="185"/>
    </location>
</feature>
<feature type="transmembrane region" description="Helical" evidence="1">
    <location>
        <begin position="439"/>
        <end position="460"/>
    </location>
</feature>
<feature type="transmembrane region" description="Helical" evidence="1">
    <location>
        <begin position="346"/>
        <end position="368"/>
    </location>
</feature>
<feature type="transmembrane region" description="Helical" evidence="1">
    <location>
        <begin position="241"/>
        <end position="261"/>
    </location>
</feature>
<feature type="transmembrane region" description="Helical" evidence="1">
    <location>
        <begin position="506"/>
        <end position="530"/>
    </location>
</feature>
<proteinExistence type="predicted"/>
<reference evidence="2" key="2">
    <citation type="submission" date="2021-09" db="EMBL/GenBank/DDBJ databases">
        <authorList>
            <person name="Gilroy R."/>
        </authorList>
    </citation>
    <scope>NUCLEOTIDE SEQUENCE</scope>
    <source>
        <strain evidence="2">CHK173-2119</strain>
    </source>
</reference>
<evidence type="ECO:0000313" key="3">
    <source>
        <dbReference type="Proteomes" id="UP000774947"/>
    </source>
</evidence>
<protein>
    <recommendedName>
        <fullName evidence="4">ABC transporter permease</fullName>
    </recommendedName>
</protein>
<feature type="transmembrane region" description="Helical" evidence="1">
    <location>
        <begin position="299"/>
        <end position="320"/>
    </location>
</feature>
<accession>A0A921DVK4</accession>
<evidence type="ECO:0000256" key="1">
    <source>
        <dbReference type="SAM" id="Phobius"/>
    </source>
</evidence>
<feature type="transmembrane region" description="Helical" evidence="1">
    <location>
        <begin position="22"/>
        <end position="40"/>
    </location>
</feature>
<dbReference type="Proteomes" id="UP000774947">
    <property type="component" value="Unassembled WGS sequence"/>
</dbReference>
<feature type="transmembrane region" description="Helical" evidence="1">
    <location>
        <begin position="197"/>
        <end position="214"/>
    </location>
</feature>
<reference evidence="2" key="1">
    <citation type="journal article" date="2021" name="PeerJ">
        <title>Extensive microbial diversity within the chicken gut microbiome revealed by metagenomics and culture.</title>
        <authorList>
            <person name="Gilroy R."/>
            <person name="Ravi A."/>
            <person name="Getino M."/>
            <person name="Pursley I."/>
            <person name="Horton D.L."/>
            <person name="Alikhan N.F."/>
            <person name="Baker D."/>
            <person name="Gharbi K."/>
            <person name="Hall N."/>
            <person name="Watson M."/>
            <person name="Adriaenssens E.M."/>
            <person name="Foster-Nyarko E."/>
            <person name="Jarju S."/>
            <person name="Secka A."/>
            <person name="Antonio M."/>
            <person name="Oren A."/>
            <person name="Chaudhuri R.R."/>
            <person name="La Ragione R."/>
            <person name="Hildebrand F."/>
            <person name="Pallen M.J."/>
        </authorList>
    </citation>
    <scope>NUCLEOTIDE SEQUENCE</scope>
    <source>
        <strain evidence="2">CHK173-2119</strain>
    </source>
</reference>